<dbReference type="SUPFAM" id="SSF51905">
    <property type="entry name" value="FAD/NAD(P)-binding domain"/>
    <property type="match status" value="1"/>
</dbReference>
<organism evidence="6 7">
    <name type="scientific">Candidatus Blackburnbacteria bacterium RIFCSPHIGHO2_02_FULL_44_20</name>
    <dbReference type="NCBI Taxonomy" id="1797516"/>
    <lineage>
        <taxon>Bacteria</taxon>
        <taxon>Candidatus Blackburniibacteriota</taxon>
    </lineage>
</organism>
<comment type="cofactor">
    <cofactor evidence="1">
        <name>FAD</name>
        <dbReference type="ChEBI" id="CHEBI:57692"/>
    </cofactor>
</comment>
<evidence type="ECO:0000256" key="4">
    <source>
        <dbReference type="ARBA" id="ARBA00022827"/>
    </source>
</evidence>
<accession>A0A1G1V9A4</accession>
<reference evidence="6 7" key="1">
    <citation type="journal article" date="2016" name="Nat. Commun.">
        <title>Thousands of microbial genomes shed light on interconnected biogeochemical processes in an aquifer system.</title>
        <authorList>
            <person name="Anantharaman K."/>
            <person name="Brown C.T."/>
            <person name="Hug L.A."/>
            <person name="Sharon I."/>
            <person name="Castelle C.J."/>
            <person name="Probst A.J."/>
            <person name="Thomas B.C."/>
            <person name="Singh A."/>
            <person name="Wilkins M.J."/>
            <person name="Karaoz U."/>
            <person name="Brodie E.L."/>
            <person name="Williams K.H."/>
            <person name="Hubbard S.S."/>
            <person name="Banfield J.F."/>
        </authorList>
    </citation>
    <scope>NUCLEOTIDE SEQUENCE [LARGE SCALE GENOMIC DNA]</scope>
</reference>
<dbReference type="AlphaFoldDB" id="A0A1G1V9A4"/>
<evidence type="ECO:0000313" key="7">
    <source>
        <dbReference type="Proteomes" id="UP000178319"/>
    </source>
</evidence>
<dbReference type="PANTHER" id="PTHR42784">
    <property type="entry name" value="PYRANOSE 2-OXIDASE"/>
    <property type="match status" value="1"/>
</dbReference>
<dbReference type="Gene3D" id="3.30.410.10">
    <property type="entry name" value="Cholesterol Oxidase, domain 2"/>
    <property type="match status" value="1"/>
</dbReference>
<keyword evidence="4" id="KW-0274">FAD</keyword>
<comment type="similarity">
    <text evidence="2">Belongs to the GMC oxidoreductase family.</text>
</comment>
<keyword evidence="3" id="KW-0285">Flavoprotein</keyword>
<keyword evidence="5" id="KW-0560">Oxidoreductase</keyword>
<proteinExistence type="inferred from homology"/>
<dbReference type="PANTHER" id="PTHR42784:SF1">
    <property type="entry name" value="PYRANOSE 2-OXIDASE"/>
    <property type="match status" value="1"/>
</dbReference>
<evidence type="ECO:0000256" key="3">
    <source>
        <dbReference type="ARBA" id="ARBA00022630"/>
    </source>
</evidence>
<gene>
    <name evidence="6" type="ORF">A3D26_00580</name>
</gene>
<sequence length="460" mass="51113">MLVVGSGLSGVHATYPLVEAGLRVAMIDGGLDANKRDGVEKAPRVIGAKSNALDILMKGSFAFNKTYELLSVKSNIEIIQTLAKGGLSEFWHGLSDFLTDDELVQAGLSPDQIKEEYKVVSKLVNLDTSPELDVHGKLLLKRSPHGVYRLPVTYPYRTSEVVNKLKHHRNFTYLPGQLVLTVKERNRMVEVGIRPIQPDSNPRQLLHGRTKSVRGKYVVLAAGAINTTRILLRSKNLYNHKTTFLTKNHSMIVCFHPQVFFKSGEKVLINPGQLGIISNDLGQKLGAFVQLYRANPFMLSSAVQYVPLPRPIATMLLSLFMPSLVIADVRFPAFETKNKFCQLRREKNGGDILEIAFRLTQKEVKTQRRELEVVSKTLRSIGLFPLKVVSDPVTSHYGGGVPIGGRGKLATDINGRLKKSKRIYVADSSTWRALPGKPLALTMMANASRIAKEVLKKLRK</sequence>
<evidence type="ECO:0000313" key="6">
    <source>
        <dbReference type="EMBL" id="OGY12005.1"/>
    </source>
</evidence>
<dbReference type="InterPro" id="IPR051473">
    <property type="entry name" value="P2Ox-like"/>
</dbReference>
<evidence type="ECO:0000256" key="2">
    <source>
        <dbReference type="ARBA" id="ARBA00010790"/>
    </source>
</evidence>
<evidence type="ECO:0000256" key="1">
    <source>
        <dbReference type="ARBA" id="ARBA00001974"/>
    </source>
</evidence>
<dbReference type="Proteomes" id="UP000178319">
    <property type="component" value="Unassembled WGS sequence"/>
</dbReference>
<dbReference type="GO" id="GO:0016491">
    <property type="term" value="F:oxidoreductase activity"/>
    <property type="evidence" value="ECO:0007669"/>
    <property type="project" value="UniProtKB-KW"/>
</dbReference>
<evidence type="ECO:0000256" key="5">
    <source>
        <dbReference type="ARBA" id="ARBA00023002"/>
    </source>
</evidence>
<evidence type="ECO:0008006" key="8">
    <source>
        <dbReference type="Google" id="ProtNLM"/>
    </source>
</evidence>
<protein>
    <recommendedName>
        <fullName evidence="8">Glucose-methanol-choline oxidoreductase C-terminal domain-containing protein</fullName>
    </recommendedName>
</protein>
<dbReference type="InterPro" id="IPR036188">
    <property type="entry name" value="FAD/NAD-bd_sf"/>
</dbReference>
<dbReference type="EMBL" id="MHBZ01000007">
    <property type="protein sequence ID" value="OGY12005.1"/>
    <property type="molecule type" value="Genomic_DNA"/>
</dbReference>
<name>A0A1G1V9A4_9BACT</name>
<comment type="caution">
    <text evidence="6">The sequence shown here is derived from an EMBL/GenBank/DDBJ whole genome shotgun (WGS) entry which is preliminary data.</text>
</comment>
<dbReference type="STRING" id="1797516.A3D26_00580"/>
<dbReference type="Gene3D" id="3.50.50.60">
    <property type="entry name" value="FAD/NAD(P)-binding domain"/>
    <property type="match status" value="2"/>
</dbReference>